<evidence type="ECO:0000256" key="1">
    <source>
        <dbReference type="ARBA" id="ARBA00000971"/>
    </source>
</evidence>
<evidence type="ECO:0000256" key="2">
    <source>
        <dbReference type="ARBA" id="ARBA00007365"/>
    </source>
</evidence>
<evidence type="ECO:0000256" key="5">
    <source>
        <dbReference type="ARBA" id="ARBA00023235"/>
    </source>
</evidence>
<keyword evidence="4" id="KW-0697">Rotamase</keyword>
<dbReference type="Gene3D" id="2.40.100.10">
    <property type="entry name" value="Cyclophilin-like"/>
    <property type="match status" value="1"/>
</dbReference>
<dbReference type="PANTHER" id="PTHR11071:SF447">
    <property type="entry name" value="PEPTIDYL-PROLYL CIS-TRANS ISOMERASE CYP63"/>
    <property type="match status" value="1"/>
</dbReference>
<dbReference type="AlphaFoldDB" id="A0A7J7FQF7"/>
<feature type="compositionally biased region" description="Low complexity" evidence="6">
    <location>
        <begin position="215"/>
        <end position="224"/>
    </location>
</feature>
<evidence type="ECO:0000256" key="6">
    <source>
        <dbReference type="SAM" id="MobiDB-lite"/>
    </source>
</evidence>
<feature type="compositionally biased region" description="Polar residues" evidence="6">
    <location>
        <begin position="287"/>
        <end position="312"/>
    </location>
</feature>
<dbReference type="GO" id="GO:0006457">
    <property type="term" value="P:protein folding"/>
    <property type="evidence" value="ECO:0007669"/>
    <property type="project" value="InterPro"/>
</dbReference>
<feature type="compositionally biased region" description="Low complexity" evidence="6">
    <location>
        <begin position="189"/>
        <end position="207"/>
    </location>
</feature>
<feature type="region of interest" description="Disordered" evidence="6">
    <location>
        <begin position="147"/>
        <end position="628"/>
    </location>
</feature>
<comment type="catalytic activity">
    <reaction evidence="1">
        <text>[protein]-peptidylproline (omega=180) = [protein]-peptidylproline (omega=0)</text>
        <dbReference type="Rhea" id="RHEA:16237"/>
        <dbReference type="Rhea" id="RHEA-COMP:10747"/>
        <dbReference type="Rhea" id="RHEA-COMP:10748"/>
        <dbReference type="ChEBI" id="CHEBI:83833"/>
        <dbReference type="ChEBI" id="CHEBI:83834"/>
        <dbReference type="EC" id="5.2.1.8"/>
    </reaction>
</comment>
<feature type="compositionally biased region" description="Basic residues" evidence="6">
    <location>
        <begin position="239"/>
        <end position="253"/>
    </location>
</feature>
<comment type="similarity">
    <text evidence="2">Belongs to the cyclophilin-type PPIase family.</text>
</comment>
<gene>
    <name evidence="8" type="ORF">HYC85_031318</name>
</gene>
<feature type="compositionally biased region" description="Basic residues" evidence="6">
    <location>
        <begin position="178"/>
        <end position="187"/>
    </location>
</feature>
<evidence type="ECO:0000259" key="7">
    <source>
        <dbReference type="PROSITE" id="PS50072"/>
    </source>
</evidence>
<proteinExistence type="inferred from homology"/>
<dbReference type="GO" id="GO:0003755">
    <property type="term" value="F:peptidyl-prolyl cis-trans isomerase activity"/>
    <property type="evidence" value="ECO:0007669"/>
    <property type="project" value="UniProtKB-KW"/>
</dbReference>
<reference evidence="9" key="1">
    <citation type="journal article" date="2020" name="Nat. Commun.">
        <title>Genome assembly of wild tea tree DASZ reveals pedigree and selection history of tea varieties.</title>
        <authorList>
            <person name="Zhang W."/>
            <person name="Zhang Y."/>
            <person name="Qiu H."/>
            <person name="Guo Y."/>
            <person name="Wan H."/>
            <person name="Zhang X."/>
            <person name="Scossa F."/>
            <person name="Alseekh S."/>
            <person name="Zhang Q."/>
            <person name="Wang P."/>
            <person name="Xu L."/>
            <person name="Schmidt M.H."/>
            <person name="Jia X."/>
            <person name="Li D."/>
            <person name="Zhu A."/>
            <person name="Guo F."/>
            <person name="Chen W."/>
            <person name="Ni D."/>
            <person name="Usadel B."/>
            <person name="Fernie A.R."/>
            <person name="Wen W."/>
        </authorList>
    </citation>
    <scope>NUCLEOTIDE SEQUENCE [LARGE SCALE GENOMIC DNA]</scope>
    <source>
        <strain evidence="9">cv. G240</strain>
    </source>
</reference>
<feature type="compositionally biased region" description="Basic and acidic residues" evidence="6">
    <location>
        <begin position="165"/>
        <end position="177"/>
    </location>
</feature>
<dbReference type="PROSITE" id="PS00170">
    <property type="entry name" value="CSA_PPIASE_1"/>
    <property type="match status" value="1"/>
</dbReference>
<dbReference type="Pfam" id="PF00160">
    <property type="entry name" value="Pro_isomerase"/>
    <property type="match status" value="1"/>
</dbReference>
<dbReference type="InterPro" id="IPR002130">
    <property type="entry name" value="Cyclophilin-type_PPIase_dom"/>
</dbReference>
<dbReference type="PRINTS" id="PR00153">
    <property type="entry name" value="CSAPPISMRASE"/>
</dbReference>
<reference evidence="8 9" key="2">
    <citation type="submission" date="2020-07" db="EMBL/GenBank/DDBJ databases">
        <title>Genome assembly of wild tea tree DASZ reveals pedigree and selection history of tea varieties.</title>
        <authorList>
            <person name="Zhang W."/>
        </authorList>
    </citation>
    <scope>NUCLEOTIDE SEQUENCE [LARGE SCALE GENOMIC DNA]</scope>
    <source>
        <strain evidence="9">cv. G240</strain>
        <tissue evidence="8">Leaf</tissue>
    </source>
</reference>
<name>A0A7J7FQF7_CAMSI</name>
<organism evidence="8 9">
    <name type="scientific">Camellia sinensis</name>
    <name type="common">Tea plant</name>
    <name type="synonym">Thea sinensis</name>
    <dbReference type="NCBI Taxonomy" id="4442"/>
    <lineage>
        <taxon>Eukaryota</taxon>
        <taxon>Viridiplantae</taxon>
        <taxon>Streptophyta</taxon>
        <taxon>Embryophyta</taxon>
        <taxon>Tracheophyta</taxon>
        <taxon>Spermatophyta</taxon>
        <taxon>Magnoliopsida</taxon>
        <taxon>eudicotyledons</taxon>
        <taxon>Gunneridae</taxon>
        <taxon>Pentapetalae</taxon>
        <taxon>asterids</taxon>
        <taxon>Ericales</taxon>
        <taxon>Theaceae</taxon>
        <taxon>Camellia</taxon>
    </lineage>
</organism>
<dbReference type="FunFam" id="2.40.100.10:FF:000022">
    <property type="entry name" value="Peptidyl-prolyl cis-trans isomerase CYP95"/>
    <property type="match status" value="1"/>
</dbReference>
<feature type="compositionally biased region" description="Polar residues" evidence="6">
    <location>
        <begin position="344"/>
        <end position="369"/>
    </location>
</feature>
<dbReference type="EC" id="5.2.1.8" evidence="3"/>
<feature type="compositionally biased region" description="Basic and acidic residues" evidence="6">
    <location>
        <begin position="544"/>
        <end position="567"/>
    </location>
</feature>
<dbReference type="Proteomes" id="UP000593564">
    <property type="component" value="Unassembled WGS sequence"/>
</dbReference>
<protein>
    <recommendedName>
        <fullName evidence="3">peptidylprolyl isomerase</fullName>
        <ecNumber evidence="3">5.2.1.8</ecNumber>
    </recommendedName>
</protein>
<keyword evidence="9" id="KW-1185">Reference proteome</keyword>
<dbReference type="EMBL" id="JACBKZ010000015">
    <property type="protein sequence ID" value="KAF5930445.1"/>
    <property type="molecule type" value="Genomic_DNA"/>
</dbReference>
<feature type="compositionally biased region" description="Low complexity" evidence="6">
    <location>
        <begin position="257"/>
        <end position="274"/>
    </location>
</feature>
<feature type="compositionally biased region" description="Low complexity" evidence="6">
    <location>
        <begin position="597"/>
        <end position="610"/>
    </location>
</feature>
<feature type="compositionally biased region" description="Basic residues" evidence="6">
    <location>
        <begin position="498"/>
        <end position="533"/>
    </location>
</feature>
<keyword evidence="5" id="KW-0413">Isomerase</keyword>
<evidence type="ECO:0000313" key="9">
    <source>
        <dbReference type="Proteomes" id="UP000593564"/>
    </source>
</evidence>
<feature type="compositionally biased region" description="Low complexity" evidence="6">
    <location>
        <begin position="574"/>
        <end position="589"/>
    </location>
</feature>
<accession>A0A7J7FQF7</accession>
<evidence type="ECO:0000256" key="3">
    <source>
        <dbReference type="ARBA" id="ARBA00013194"/>
    </source>
</evidence>
<dbReference type="GO" id="GO:0016018">
    <property type="term" value="F:cyclosporin A binding"/>
    <property type="evidence" value="ECO:0007669"/>
    <property type="project" value="TreeGrafter"/>
</dbReference>
<feature type="domain" description="PPIase cyclophilin-type" evidence="7">
    <location>
        <begin position="1"/>
        <end position="150"/>
    </location>
</feature>
<dbReference type="SUPFAM" id="SSF50891">
    <property type="entry name" value="Cyclophilin-like"/>
    <property type="match status" value="1"/>
</dbReference>
<feature type="compositionally biased region" description="Basic and acidic residues" evidence="6">
    <location>
        <begin position="318"/>
        <end position="342"/>
    </location>
</feature>
<sequence length="628" mass="69237">MQLFADKVPRTAENFRALCTGEKGIGVSTGKPLHYKGSIFHRIIKGFMAQGGDFQNGNGTGGESIYGGKFADENFKLDHSASGLLSMANSGRNTNGSQFFIIFKRQPHLDGKHVVFGKVTNGIDVVKKIEQIGTADGKPSQVVKIVDCGKKKKPSKAVSSGDSSDGQRKEKRKAPLKDKRKKRKKRYSSSDSYSSDTDSDSNSSGTDSDSDSESDSYLSSSSSDGRPRKGGQQGDSRPQHVKKRRDGRKKRSRGQASSESSSDTDASSRSSTGSSDEEKARHPVSARKTSNSSNAQNKPTQNIDVVNKSPTSLLGKETLMEQKRMEDNSSHEEGEFSKKDDELLNNSNGMESKSNKTANQRRSSDNINVSRSPTPGPRGRPKSSRSSSPSMSPKRRTSSPRLLNDSGNPAGTPAHRVPEPSVSNHGRALSRSCSPNGTPKRVRKGRGFTEQYSFARRYRTPSPERSPRRSYNYGGRNVQERNHNRYSSYRNYSDRSPQRRYRSPPRARSPARYRTRRSRSRSISRSPSSHRNRDRSPIRSPSPVDRRPAMSDRLRSRLGPRMDDQRRTSRRGRSSSSSRSRSRSPSTGPKVHAEKVAAASPSRSRSSSPAGQRGLVSYGDISPENATN</sequence>
<dbReference type="PROSITE" id="PS50072">
    <property type="entry name" value="CSA_PPIASE_2"/>
    <property type="match status" value="1"/>
</dbReference>
<dbReference type="PANTHER" id="PTHR11071">
    <property type="entry name" value="PEPTIDYL-PROLYL CIS-TRANS ISOMERASE"/>
    <property type="match status" value="1"/>
</dbReference>
<dbReference type="InterPro" id="IPR020892">
    <property type="entry name" value="Cyclophilin-type_PPIase_CS"/>
</dbReference>
<comment type="caution">
    <text evidence="8">The sequence shown here is derived from an EMBL/GenBank/DDBJ whole genome shotgun (WGS) entry which is preliminary data.</text>
</comment>
<evidence type="ECO:0000313" key="8">
    <source>
        <dbReference type="EMBL" id="KAF5930445.1"/>
    </source>
</evidence>
<evidence type="ECO:0000256" key="4">
    <source>
        <dbReference type="ARBA" id="ARBA00023110"/>
    </source>
</evidence>
<dbReference type="InterPro" id="IPR029000">
    <property type="entry name" value="Cyclophilin-like_dom_sf"/>
</dbReference>
<dbReference type="GO" id="GO:0005737">
    <property type="term" value="C:cytoplasm"/>
    <property type="evidence" value="ECO:0007669"/>
    <property type="project" value="TreeGrafter"/>
</dbReference>